<sequence>MRYRQKSNEILTCNNTTELVKFHEFNYSNDKTSIKLLILIIHQSREVVELKINDRDYRIPVRIAAKTVFKKYQDFKVRRYTIKENNIEFIRELYRLFNPK</sequence>
<evidence type="ECO:0000313" key="1">
    <source>
        <dbReference type="EMBL" id="KKL10071.1"/>
    </source>
</evidence>
<gene>
    <name evidence="1" type="ORF">LCGC14_2559480</name>
</gene>
<protein>
    <submittedName>
        <fullName evidence="1">Uncharacterized protein</fullName>
    </submittedName>
</protein>
<comment type="caution">
    <text evidence="1">The sequence shown here is derived from an EMBL/GenBank/DDBJ whole genome shotgun (WGS) entry which is preliminary data.</text>
</comment>
<dbReference type="AlphaFoldDB" id="A0A0F9CWL5"/>
<dbReference type="EMBL" id="LAZR01042211">
    <property type="protein sequence ID" value="KKL10071.1"/>
    <property type="molecule type" value="Genomic_DNA"/>
</dbReference>
<reference evidence="1" key="1">
    <citation type="journal article" date="2015" name="Nature">
        <title>Complex archaea that bridge the gap between prokaryotes and eukaryotes.</title>
        <authorList>
            <person name="Spang A."/>
            <person name="Saw J.H."/>
            <person name="Jorgensen S.L."/>
            <person name="Zaremba-Niedzwiedzka K."/>
            <person name="Martijn J."/>
            <person name="Lind A.E."/>
            <person name="van Eijk R."/>
            <person name="Schleper C."/>
            <person name="Guy L."/>
            <person name="Ettema T.J."/>
        </authorList>
    </citation>
    <scope>NUCLEOTIDE SEQUENCE</scope>
</reference>
<proteinExistence type="predicted"/>
<name>A0A0F9CWL5_9ZZZZ</name>
<organism evidence="1">
    <name type="scientific">marine sediment metagenome</name>
    <dbReference type="NCBI Taxonomy" id="412755"/>
    <lineage>
        <taxon>unclassified sequences</taxon>
        <taxon>metagenomes</taxon>
        <taxon>ecological metagenomes</taxon>
    </lineage>
</organism>
<accession>A0A0F9CWL5</accession>